<sequence>MRNPAITYPGDGGCSYQGCPNRSTTRIKRGNFLPLGEIKMFSAGTGVHTECMNHILGNNGGILDDVIEGYEETPPTGRELHE</sequence>
<dbReference type="EMBL" id="LR796919">
    <property type="protein sequence ID" value="CAB4174509.1"/>
    <property type="molecule type" value="Genomic_DNA"/>
</dbReference>
<evidence type="ECO:0000313" key="4">
    <source>
        <dbReference type="EMBL" id="CAB5231153.1"/>
    </source>
</evidence>
<name>A0A6J5PRL9_9CAUD</name>
<evidence type="ECO:0000313" key="1">
    <source>
        <dbReference type="EMBL" id="CAB4174509.1"/>
    </source>
</evidence>
<organism evidence="1">
    <name type="scientific">uncultured Caudovirales phage</name>
    <dbReference type="NCBI Taxonomy" id="2100421"/>
    <lineage>
        <taxon>Viruses</taxon>
        <taxon>Duplodnaviria</taxon>
        <taxon>Heunggongvirae</taxon>
        <taxon>Uroviricota</taxon>
        <taxon>Caudoviricetes</taxon>
        <taxon>Peduoviridae</taxon>
        <taxon>Maltschvirus</taxon>
        <taxon>Maltschvirus maltsch</taxon>
    </lineage>
</organism>
<proteinExistence type="predicted"/>
<dbReference type="EMBL" id="LR797071">
    <property type="protein sequence ID" value="CAB4184842.1"/>
    <property type="molecule type" value="Genomic_DNA"/>
</dbReference>
<evidence type="ECO:0000313" key="3">
    <source>
        <dbReference type="EMBL" id="CAB4192432.1"/>
    </source>
</evidence>
<protein>
    <submittedName>
        <fullName evidence="1">Uncharacterized protein</fullName>
    </submittedName>
</protein>
<reference evidence="1" key="1">
    <citation type="submission" date="2020-05" db="EMBL/GenBank/DDBJ databases">
        <authorList>
            <person name="Chiriac C."/>
            <person name="Salcher M."/>
            <person name="Ghai R."/>
            <person name="Kavagutti S V."/>
        </authorList>
    </citation>
    <scope>NUCLEOTIDE SEQUENCE</scope>
</reference>
<accession>A0A6J5PRL9</accession>
<dbReference type="EMBL" id="LR797185">
    <property type="protein sequence ID" value="CAB4192432.1"/>
    <property type="molecule type" value="Genomic_DNA"/>
</dbReference>
<dbReference type="EMBL" id="LR798428">
    <property type="protein sequence ID" value="CAB5231153.1"/>
    <property type="molecule type" value="Genomic_DNA"/>
</dbReference>
<evidence type="ECO:0000313" key="2">
    <source>
        <dbReference type="EMBL" id="CAB4184842.1"/>
    </source>
</evidence>
<gene>
    <name evidence="2" type="ORF">UFOVP1131_38</name>
    <name evidence="3" type="ORF">UFOVP1245_24</name>
    <name evidence="4" type="ORF">UFOVP1582_30</name>
    <name evidence="1" type="ORF">UFOVP966_52</name>
</gene>